<gene>
    <name evidence="1" type="ORF">H5410_051559</name>
</gene>
<proteinExistence type="predicted"/>
<dbReference type="AlphaFoldDB" id="A0A9J5X0X3"/>
<evidence type="ECO:0000313" key="1">
    <source>
        <dbReference type="EMBL" id="KAG5580932.1"/>
    </source>
</evidence>
<reference evidence="1 2" key="1">
    <citation type="submission" date="2020-09" db="EMBL/GenBank/DDBJ databases">
        <title>De no assembly of potato wild relative species, Solanum commersonii.</title>
        <authorList>
            <person name="Cho K."/>
        </authorList>
    </citation>
    <scope>NUCLEOTIDE SEQUENCE [LARGE SCALE GENOMIC DNA]</scope>
    <source>
        <strain evidence="1">LZ3.2</strain>
        <tissue evidence="1">Leaf</tissue>
    </source>
</reference>
<accession>A0A9J5X0X3</accession>
<dbReference type="Proteomes" id="UP000824120">
    <property type="component" value="Chromosome 10"/>
</dbReference>
<comment type="caution">
    <text evidence="1">The sequence shown here is derived from an EMBL/GenBank/DDBJ whole genome shotgun (WGS) entry which is preliminary data.</text>
</comment>
<sequence length="115" mass="13097">MQCLLSTQMNYWGYLVTLGPTPMMESERGLVSGNDCGECVEIAFDKLQVHSANRQIGRRTRCKPFDHLACRRVGRREILTLSNGRDLGNIYKAISLNFQSFSFSFTFDLRKLAPT</sequence>
<evidence type="ECO:0000313" key="2">
    <source>
        <dbReference type="Proteomes" id="UP000824120"/>
    </source>
</evidence>
<protein>
    <submittedName>
        <fullName evidence="1">Uncharacterized protein</fullName>
    </submittedName>
</protein>
<organism evidence="1 2">
    <name type="scientific">Solanum commersonii</name>
    <name type="common">Commerson's wild potato</name>
    <name type="synonym">Commerson's nightshade</name>
    <dbReference type="NCBI Taxonomy" id="4109"/>
    <lineage>
        <taxon>Eukaryota</taxon>
        <taxon>Viridiplantae</taxon>
        <taxon>Streptophyta</taxon>
        <taxon>Embryophyta</taxon>
        <taxon>Tracheophyta</taxon>
        <taxon>Spermatophyta</taxon>
        <taxon>Magnoliopsida</taxon>
        <taxon>eudicotyledons</taxon>
        <taxon>Gunneridae</taxon>
        <taxon>Pentapetalae</taxon>
        <taxon>asterids</taxon>
        <taxon>lamiids</taxon>
        <taxon>Solanales</taxon>
        <taxon>Solanaceae</taxon>
        <taxon>Solanoideae</taxon>
        <taxon>Solaneae</taxon>
        <taxon>Solanum</taxon>
    </lineage>
</organism>
<name>A0A9J5X0X3_SOLCO</name>
<keyword evidence="2" id="KW-1185">Reference proteome</keyword>
<dbReference type="EMBL" id="JACXVP010000010">
    <property type="protein sequence ID" value="KAG5580932.1"/>
    <property type="molecule type" value="Genomic_DNA"/>
</dbReference>